<keyword evidence="5 10" id="KW-0378">Hydrolase</keyword>
<dbReference type="SUPFAM" id="SSF54211">
    <property type="entry name" value="Ribosomal protein S5 domain 2-like"/>
    <property type="match status" value="1"/>
</dbReference>
<dbReference type="Gene3D" id="2.30.130.40">
    <property type="entry name" value="LON domain-like"/>
    <property type="match status" value="1"/>
</dbReference>
<dbReference type="NCBIfam" id="NF008053">
    <property type="entry name" value="PRK10787.1"/>
    <property type="match status" value="1"/>
</dbReference>
<dbReference type="Pfam" id="PF22667">
    <property type="entry name" value="Lon_lid"/>
    <property type="match status" value="1"/>
</dbReference>
<evidence type="ECO:0000256" key="3">
    <source>
        <dbReference type="ARBA" id="ARBA00022670"/>
    </source>
</evidence>
<dbReference type="SMART" id="SM00382">
    <property type="entry name" value="AAA"/>
    <property type="match status" value="1"/>
</dbReference>
<evidence type="ECO:0000256" key="14">
    <source>
        <dbReference type="PROSITE-ProRule" id="PRU01122"/>
    </source>
</evidence>
<keyword evidence="6 10" id="KW-0720">Serine protease</keyword>
<dbReference type="GO" id="GO:0005524">
    <property type="term" value="F:ATP binding"/>
    <property type="evidence" value="ECO:0007669"/>
    <property type="project" value="UniProtKB-UniRule"/>
</dbReference>
<dbReference type="AlphaFoldDB" id="A0A3R9XS02"/>
<comment type="similarity">
    <text evidence="10 11 14 15">Belongs to the peptidase S16 family.</text>
</comment>
<dbReference type="PANTHER" id="PTHR10046">
    <property type="entry name" value="ATP DEPENDENT LON PROTEASE FAMILY MEMBER"/>
    <property type="match status" value="1"/>
</dbReference>
<evidence type="ECO:0000313" key="18">
    <source>
        <dbReference type="EMBL" id="RST62654.1"/>
    </source>
</evidence>
<dbReference type="Gene3D" id="1.20.58.1480">
    <property type="match status" value="1"/>
</dbReference>
<evidence type="ECO:0000256" key="10">
    <source>
        <dbReference type="HAMAP-Rule" id="MF_01973"/>
    </source>
</evidence>
<dbReference type="OrthoDB" id="9803599at2"/>
<comment type="subcellular location">
    <subcellularLocation>
        <location evidence="1 10 11">Cytoplasm</location>
    </subcellularLocation>
</comment>
<evidence type="ECO:0000256" key="4">
    <source>
        <dbReference type="ARBA" id="ARBA00022741"/>
    </source>
</evidence>
<dbReference type="InterPro" id="IPR003593">
    <property type="entry name" value="AAA+_ATPase"/>
</dbReference>
<evidence type="ECO:0000256" key="13">
    <source>
        <dbReference type="PIRSR" id="PIRSR001174-2"/>
    </source>
</evidence>
<dbReference type="RefSeq" id="WP_126045179.1">
    <property type="nucleotide sequence ID" value="NZ_RXFM01000098.1"/>
</dbReference>
<feature type="active site" evidence="10 12">
    <location>
        <position position="677"/>
    </location>
</feature>
<evidence type="ECO:0000256" key="11">
    <source>
        <dbReference type="PIRNR" id="PIRNR001174"/>
    </source>
</evidence>
<name>A0A3R9XS02_9RICK</name>
<evidence type="ECO:0000256" key="6">
    <source>
        <dbReference type="ARBA" id="ARBA00022825"/>
    </source>
</evidence>
<dbReference type="InterPro" id="IPR003959">
    <property type="entry name" value="ATPase_AAA_core"/>
</dbReference>
<dbReference type="InterPro" id="IPR015947">
    <property type="entry name" value="PUA-like_sf"/>
</dbReference>
<dbReference type="GO" id="GO:0034605">
    <property type="term" value="P:cellular response to heat"/>
    <property type="evidence" value="ECO:0007669"/>
    <property type="project" value="UniProtKB-UniRule"/>
</dbReference>
<dbReference type="SUPFAM" id="SSF88697">
    <property type="entry name" value="PUA domain-like"/>
    <property type="match status" value="1"/>
</dbReference>
<dbReference type="InterPro" id="IPR020568">
    <property type="entry name" value="Ribosomal_Su5_D2-typ_SF"/>
</dbReference>
<dbReference type="Pfam" id="PF05362">
    <property type="entry name" value="Lon_C"/>
    <property type="match status" value="1"/>
</dbReference>
<accession>A0A3R9XS02</accession>
<dbReference type="GO" id="GO:0016887">
    <property type="term" value="F:ATP hydrolysis activity"/>
    <property type="evidence" value="ECO:0007669"/>
    <property type="project" value="UniProtKB-UniRule"/>
</dbReference>
<comment type="function">
    <text evidence="10">ATP-dependent serine protease that mediates the selective degradation of mutant and abnormal proteins as well as certain short-lived regulatory proteins. Required for cellular homeostasis and for survival from DNA damage and developmental changes induced by stress. Degrades polypeptides processively to yield small peptide fragments that are 5 to 10 amino acids long. Binds to DNA in a double-stranded, site-specific manner.</text>
</comment>
<dbReference type="InterPro" id="IPR008269">
    <property type="entry name" value="Lon_proteolytic"/>
</dbReference>
<dbReference type="EC" id="3.4.21.53" evidence="10 11"/>
<proteinExistence type="evidence at transcript level"/>
<comment type="caution">
    <text evidence="18">The sequence shown here is derived from an EMBL/GenBank/DDBJ whole genome shotgun (WGS) entry which is preliminary data.</text>
</comment>
<protein>
    <recommendedName>
        <fullName evidence="10 11">Lon protease</fullName>
        <ecNumber evidence="10 11">3.4.21.53</ecNumber>
    </recommendedName>
    <alternativeName>
        <fullName evidence="10">ATP-dependent protease La</fullName>
    </alternativeName>
</protein>
<keyword evidence="8 10" id="KW-0346">Stress response</keyword>
<dbReference type="InterPro" id="IPR046336">
    <property type="entry name" value="Lon_prtase_N_sf"/>
</dbReference>
<dbReference type="InterPro" id="IPR027065">
    <property type="entry name" value="Lon_Prtase"/>
</dbReference>
<feature type="binding site" evidence="10 13">
    <location>
        <begin position="355"/>
        <end position="362"/>
    </location>
    <ligand>
        <name>ATP</name>
        <dbReference type="ChEBI" id="CHEBI:30616"/>
    </ligand>
</feature>
<dbReference type="InterPro" id="IPR014721">
    <property type="entry name" value="Ribsml_uS5_D2-typ_fold_subgr"/>
</dbReference>
<dbReference type="Pfam" id="PF02190">
    <property type="entry name" value="LON_substr_bdg"/>
    <property type="match status" value="1"/>
</dbReference>
<keyword evidence="7 10" id="KW-0067">ATP-binding</keyword>
<dbReference type="PROSITE" id="PS51786">
    <property type="entry name" value="LON_PROTEOLYTIC"/>
    <property type="match status" value="1"/>
</dbReference>
<dbReference type="GO" id="GO:0004252">
    <property type="term" value="F:serine-type endopeptidase activity"/>
    <property type="evidence" value="ECO:0007669"/>
    <property type="project" value="UniProtKB-UniRule"/>
</dbReference>
<evidence type="ECO:0000256" key="9">
    <source>
        <dbReference type="ARBA" id="ARBA00050665"/>
    </source>
</evidence>
<dbReference type="PROSITE" id="PS01046">
    <property type="entry name" value="LON_SER"/>
    <property type="match status" value="1"/>
</dbReference>
<dbReference type="HAMAP" id="MF_01973">
    <property type="entry name" value="lon_bact"/>
    <property type="match status" value="1"/>
</dbReference>
<dbReference type="Pfam" id="PF00004">
    <property type="entry name" value="AAA"/>
    <property type="match status" value="1"/>
</dbReference>
<dbReference type="FunFam" id="1.20.5.5270:FF:000002">
    <property type="entry name" value="Lon protease homolog"/>
    <property type="match status" value="1"/>
</dbReference>
<dbReference type="SUPFAM" id="SSF52540">
    <property type="entry name" value="P-loop containing nucleoside triphosphate hydrolases"/>
    <property type="match status" value="1"/>
</dbReference>
<dbReference type="GO" id="GO:0005737">
    <property type="term" value="C:cytoplasm"/>
    <property type="evidence" value="ECO:0007669"/>
    <property type="project" value="UniProtKB-SubCell"/>
</dbReference>
<dbReference type="InterPro" id="IPR003111">
    <property type="entry name" value="Lon_prtase_N"/>
</dbReference>
<dbReference type="GO" id="GO:0006515">
    <property type="term" value="P:protein quality control for misfolded or incompletely synthesized proteins"/>
    <property type="evidence" value="ECO:0007669"/>
    <property type="project" value="UniProtKB-UniRule"/>
</dbReference>
<feature type="domain" description="Lon proteolytic" evidence="16">
    <location>
        <begin position="590"/>
        <end position="771"/>
    </location>
</feature>
<dbReference type="Gene3D" id="3.40.50.300">
    <property type="entry name" value="P-loop containing nucleotide triphosphate hydrolases"/>
    <property type="match status" value="1"/>
</dbReference>
<comment type="induction">
    <text evidence="10">By heat shock.</text>
</comment>
<comment type="subunit">
    <text evidence="10 11">Homohexamer. Organized in a ring with a central cavity.</text>
</comment>
<evidence type="ECO:0000256" key="15">
    <source>
        <dbReference type="RuleBase" id="RU000591"/>
    </source>
</evidence>
<evidence type="ECO:0000256" key="7">
    <source>
        <dbReference type="ARBA" id="ARBA00022840"/>
    </source>
</evidence>
<dbReference type="Proteomes" id="UP000279470">
    <property type="component" value="Unassembled WGS sequence"/>
</dbReference>
<reference evidence="19" key="1">
    <citation type="submission" date="2018-11" db="EMBL/GenBank/DDBJ databases">
        <title>Phylogenetic, genomic, and biogeographic characterization of a novel and ubiquitous marine invertebrate-associated Rickettsiales parasite, Candidatus Marinoinvertebrata rohwerii, gen. nov., sp. nov.</title>
        <authorList>
            <person name="Klinges J.G."/>
            <person name="Rosales S.M."/>
            <person name="Mcminds R."/>
            <person name="Shaver E.C."/>
            <person name="Shantz A."/>
            <person name="Peters E.C."/>
            <person name="Burkepile D.E."/>
            <person name="Silliman B.R."/>
            <person name="Vega Thurber R.L."/>
        </authorList>
    </citation>
    <scope>NUCLEOTIDE SEQUENCE [LARGE SCALE GENOMIC DNA]</scope>
    <source>
        <strain evidence="19">a_cerv_44</strain>
    </source>
</reference>
<dbReference type="InterPro" id="IPR027543">
    <property type="entry name" value="Lon_bac"/>
</dbReference>
<dbReference type="InterPro" id="IPR004815">
    <property type="entry name" value="Lon_bac/euk-typ"/>
</dbReference>
<evidence type="ECO:0000259" key="16">
    <source>
        <dbReference type="PROSITE" id="PS51786"/>
    </source>
</evidence>
<dbReference type="PROSITE" id="PS51787">
    <property type="entry name" value="LON_N"/>
    <property type="match status" value="1"/>
</dbReference>
<comment type="catalytic activity">
    <reaction evidence="9 10 11 14">
        <text>Hydrolysis of proteins in presence of ATP.</text>
        <dbReference type="EC" id="3.4.21.53"/>
    </reaction>
</comment>
<dbReference type="FunFam" id="3.40.50.300:FF:000021">
    <property type="entry name" value="Lon protease homolog"/>
    <property type="match status" value="1"/>
</dbReference>
<keyword evidence="4 10" id="KW-0547">Nucleotide-binding</keyword>
<dbReference type="Gene3D" id="1.20.5.5270">
    <property type="match status" value="1"/>
</dbReference>
<evidence type="ECO:0000256" key="8">
    <source>
        <dbReference type="ARBA" id="ARBA00023016"/>
    </source>
</evidence>
<dbReference type="CDD" id="cd19500">
    <property type="entry name" value="RecA-like_Lon"/>
    <property type="match status" value="1"/>
</dbReference>
<dbReference type="InterPro" id="IPR008268">
    <property type="entry name" value="Peptidase_S16_AS"/>
</dbReference>
<evidence type="ECO:0000256" key="12">
    <source>
        <dbReference type="PIRSR" id="PIRSR001174-1"/>
    </source>
</evidence>
<dbReference type="PIRSF" id="PIRSF001174">
    <property type="entry name" value="Lon_proteas"/>
    <property type="match status" value="1"/>
</dbReference>
<evidence type="ECO:0000259" key="17">
    <source>
        <dbReference type="PROSITE" id="PS51787"/>
    </source>
</evidence>
<dbReference type="GO" id="GO:0004176">
    <property type="term" value="F:ATP-dependent peptidase activity"/>
    <property type="evidence" value="ECO:0007669"/>
    <property type="project" value="UniProtKB-UniRule"/>
</dbReference>
<feature type="domain" description="Lon N-terminal" evidence="17">
    <location>
        <begin position="12"/>
        <end position="204"/>
    </location>
</feature>
<evidence type="ECO:0000256" key="5">
    <source>
        <dbReference type="ARBA" id="ARBA00022801"/>
    </source>
</evidence>
<evidence type="ECO:0000256" key="2">
    <source>
        <dbReference type="ARBA" id="ARBA00022490"/>
    </source>
</evidence>
<feature type="active site" evidence="10 12">
    <location>
        <position position="720"/>
    </location>
</feature>
<dbReference type="NCBIfam" id="TIGR00763">
    <property type="entry name" value="lon"/>
    <property type="match status" value="1"/>
</dbReference>
<dbReference type="Gene3D" id="3.30.230.10">
    <property type="match status" value="1"/>
</dbReference>
<dbReference type="GO" id="GO:0043565">
    <property type="term" value="F:sequence-specific DNA binding"/>
    <property type="evidence" value="ECO:0007669"/>
    <property type="project" value="UniProtKB-UniRule"/>
</dbReference>
<dbReference type="SMART" id="SM00464">
    <property type="entry name" value="LON"/>
    <property type="match status" value="1"/>
</dbReference>
<sequence>MKAKVTEELDLYPVLPLRDVVIFPKMIVPLFVGRDKSIKALQNIGKNNKIFLVSQKDGANDIPKSSDLHKIGVVSKILQVIKLQDSSVKILIEGLEKAKATKYINKGNYIKAHVEVTKDICSNDEETLVLRNAVTDLFEEYLNYGKKASQEAFLNITKIKDLVSFCNALCSQIHLTLAKKQQILELNDVNKKLENLMIYINAEIELLKAESKIKNRVKTQIEKNQKDYYLQEQLKAIHKELGEEDIKEEFNELGKKIEKLRLPKEAKEKANSELKKLKMMNPMSSEATVIRNYLDWIISLPWNKLTVNNKNLKKAQDALDKEHYALGKVKERIIEYLAVNLKSKKLGGNIICLVGPPGVGKTSLAKSIATATHRNFAKITLGGLRDEAEIKGHRRTYVGAMPGKIVQALKKAKSSNPLILLDEIDKLGTDYRGDPSSALLEVLDNSQNKHFNDNYLEVDCDLSKVMFLATANSFNIPIPLLDRLEIIRLSGYTEKDKLEIALKHLIPKIRDSHCVSEKELKISNSVIIDIIRHYTREAGVRNLNREIEKIFRKSVKKILLEQQKSFEITSNDLPEFLGPHKFNYEGIEKNNRIGVTNGLAYTEAGGDLLAIEAVKYRGKGNIKITGKLGDVMKESVQAAHSYIHSRSKNYGIKEELFQKYDIHVHVPEGATPKDGPSAGITISTSIVSILTDIPVRNDVAMTGEITLRGNVLPIGGLKEKLLAALRAGIKIAIVPKENKKDMDEIPNEVKDNIKIIFVETFDEVIENALGKNLQIIPDKIYDSNIDNEQDKILQKH</sequence>
<dbReference type="PRINTS" id="PR00830">
    <property type="entry name" value="ENDOLAPTASE"/>
</dbReference>
<dbReference type="InterPro" id="IPR027417">
    <property type="entry name" value="P-loop_NTPase"/>
</dbReference>
<dbReference type="InterPro" id="IPR054594">
    <property type="entry name" value="Lon_lid"/>
</dbReference>
<organism evidence="18 19">
    <name type="scientific">Candidatus Aquarickettsia rohweri</name>
    <dbReference type="NCBI Taxonomy" id="2602574"/>
    <lineage>
        <taxon>Bacteria</taxon>
        <taxon>Pseudomonadati</taxon>
        <taxon>Pseudomonadota</taxon>
        <taxon>Alphaproteobacteria</taxon>
        <taxon>Rickettsiales</taxon>
        <taxon>Candidatus Midichloriaceae</taxon>
        <taxon>Candidatus Aquarickettsia</taxon>
    </lineage>
</organism>
<evidence type="ECO:0000256" key="1">
    <source>
        <dbReference type="ARBA" id="ARBA00004496"/>
    </source>
</evidence>
<evidence type="ECO:0000313" key="19">
    <source>
        <dbReference type="Proteomes" id="UP000279470"/>
    </source>
</evidence>
<gene>
    <name evidence="10" type="primary">lon</name>
    <name evidence="18" type="ORF">EIC27_06025</name>
</gene>
<dbReference type="Gene3D" id="1.10.8.60">
    <property type="match status" value="1"/>
</dbReference>
<keyword evidence="19" id="KW-1185">Reference proteome</keyword>
<keyword evidence="2 10" id="KW-0963">Cytoplasm</keyword>
<dbReference type="EMBL" id="RXFM01000098">
    <property type="protein sequence ID" value="RST62654.1"/>
    <property type="molecule type" value="Genomic_DNA"/>
</dbReference>
<keyword evidence="3 10" id="KW-0645">Protease</keyword>